<organism evidence="2 3">
    <name type="scientific">Gemmata palustris</name>
    <dbReference type="NCBI Taxonomy" id="2822762"/>
    <lineage>
        <taxon>Bacteria</taxon>
        <taxon>Pseudomonadati</taxon>
        <taxon>Planctomycetota</taxon>
        <taxon>Planctomycetia</taxon>
        <taxon>Gemmatales</taxon>
        <taxon>Gemmataceae</taxon>
        <taxon>Gemmata</taxon>
    </lineage>
</organism>
<protein>
    <submittedName>
        <fullName evidence="2">Uncharacterized protein</fullName>
    </submittedName>
</protein>
<dbReference type="Proteomes" id="UP000676565">
    <property type="component" value="Unassembled WGS sequence"/>
</dbReference>
<accession>A0ABS5BRE5</accession>
<comment type="caution">
    <text evidence="2">The sequence shown here is derived from an EMBL/GenBank/DDBJ whole genome shotgun (WGS) entry which is preliminary data.</text>
</comment>
<dbReference type="RefSeq" id="WP_210654331.1">
    <property type="nucleotide sequence ID" value="NZ_JAGKQQ010000001.1"/>
</dbReference>
<sequence>MKPWDEMTEEGRVAWHEQLGETSTPGEAGAFVTGLLQNPEALAEFLRVLEKHKAQSLAGEQSNPDAPSN</sequence>
<evidence type="ECO:0000313" key="3">
    <source>
        <dbReference type="Proteomes" id="UP000676565"/>
    </source>
</evidence>
<feature type="region of interest" description="Disordered" evidence="1">
    <location>
        <begin position="1"/>
        <end position="27"/>
    </location>
</feature>
<dbReference type="EMBL" id="JAGKQQ010000001">
    <property type="protein sequence ID" value="MBP3956312.1"/>
    <property type="molecule type" value="Genomic_DNA"/>
</dbReference>
<reference evidence="2 3" key="1">
    <citation type="submission" date="2021-04" db="EMBL/GenBank/DDBJ databases">
        <authorList>
            <person name="Ivanova A."/>
        </authorList>
    </citation>
    <scope>NUCLEOTIDE SEQUENCE [LARGE SCALE GENOMIC DNA]</scope>
    <source>
        <strain evidence="2 3">G18</strain>
    </source>
</reference>
<feature type="compositionally biased region" description="Basic and acidic residues" evidence="1">
    <location>
        <begin position="9"/>
        <end position="19"/>
    </location>
</feature>
<proteinExistence type="predicted"/>
<evidence type="ECO:0000313" key="2">
    <source>
        <dbReference type="EMBL" id="MBP3956312.1"/>
    </source>
</evidence>
<evidence type="ECO:0000256" key="1">
    <source>
        <dbReference type="SAM" id="MobiDB-lite"/>
    </source>
</evidence>
<name>A0ABS5BRE5_9BACT</name>
<keyword evidence="3" id="KW-1185">Reference proteome</keyword>
<gene>
    <name evidence="2" type="ORF">J8F10_13560</name>
</gene>